<dbReference type="Proteomes" id="UP000076989">
    <property type="component" value="Unassembled WGS sequence"/>
</dbReference>
<reference evidence="2 3" key="1">
    <citation type="submission" date="2016-03" db="EMBL/GenBank/DDBJ databases">
        <title>Comparative genomics of 54 Lactobacillus plantarum strains reveals genomic uncoupling from niche constraints.</title>
        <authorList>
            <person name="Martino M.E."/>
        </authorList>
    </citation>
    <scope>NUCLEOTIDE SEQUENCE [LARGE SCALE GENOMIC DNA]</scope>
    <source>
        <strain evidence="2 3">Nizo2260</strain>
    </source>
</reference>
<dbReference type="AlphaFoldDB" id="A0AB34Y7W6"/>
<gene>
    <name evidence="2" type="ORF">Nizo2260_0805</name>
</gene>
<dbReference type="RefSeq" id="WP_063730057.1">
    <property type="nucleotide sequence ID" value="NZ_CP018209.1"/>
</dbReference>
<feature type="transmembrane region" description="Helical" evidence="1">
    <location>
        <begin position="20"/>
        <end position="41"/>
    </location>
</feature>
<accession>A0AB34Y7W6</accession>
<protein>
    <submittedName>
        <fullName evidence="2">Uncharacterized protein</fullName>
    </submittedName>
</protein>
<evidence type="ECO:0000313" key="3">
    <source>
        <dbReference type="Proteomes" id="UP000076989"/>
    </source>
</evidence>
<keyword evidence="1" id="KW-1133">Transmembrane helix</keyword>
<sequence>MKSIYSYTKKIKILVASRPFIIFIFGFICGFIVTVGGSLLILTKLRIIGLGDLGEWIGALATVFAVIVSLYLARSANKPKLSIERLPCKSGPSHRKYDFEIVNCGTGSANIRISLTIDDDFLNLYLLQFPERVVREVGRLNLFQVLNSAIIDNSGAEISYDRHFISPKENIIVTVDVKKIVNWLKSQVESGKGNLEIVVQDVDGIEKKEQICDFSFENKESYVKVH</sequence>
<evidence type="ECO:0000256" key="1">
    <source>
        <dbReference type="SAM" id="Phobius"/>
    </source>
</evidence>
<comment type="caution">
    <text evidence="2">The sequence shown here is derived from an EMBL/GenBank/DDBJ whole genome shotgun (WGS) entry which is preliminary data.</text>
</comment>
<evidence type="ECO:0000313" key="2">
    <source>
        <dbReference type="EMBL" id="KZU07264.1"/>
    </source>
</evidence>
<keyword evidence="1" id="KW-0472">Membrane</keyword>
<proteinExistence type="predicted"/>
<name>A0AB34Y7W6_LACPN</name>
<organism evidence="2 3">
    <name type="scientific">Lactiplantibacillus plantarum</name>
    <name type="common">Lactobacillus plantarum</name>
    <dbReference type="NCBI Taxonomy" id="1590"/>
    <lineage>
        <taxon>Bacteria</taxon>
        <taxon>Bacillati</taxon>
        <taxon>Bacillota</taxon>
        <taxon>Bacilli</taxon>
        <taxon>Lactobacillales</taxon>
        <taxon>Lactobacillaceae</taxon>
        <taxon>Lactiplantibacillus</taxon>
    </lineage>
</organism>
<dbReference type="EMBL" id="LUWI01000010">
    <property type="protein sequence ID" value="KZU07264.1"/>
    <property type="molecule type" value="Genomic_DNA"/>
</dbReference>
<feature type="transmembrane region" description="Helical" evidence="1">
    <location>
        <begin position="53"/>
        <end position="73"/>
    </location>
</feature>
<keyword evidence="1" id="KW-0812">Transmembrane</keyword>